<sequence length="379" mass="41733">MSKSSPTSPSIPTPSIAVSSAQNEAFEVLVDLLASDRIDYVASTGSVPRDKCTSNATLRDPYGRLDFAKIRSMFEVQNHPYTTGGRVPNSGAGGGDAVRDRPIEESPGDIQVGSDVHQSHHVRAQPPPHTSTPFTQMQGLQPEANRCPKVAHRDDETPRDVLSAPFSFNQLNNALESAHDEVRTLRKQYDELQALVAEKFGKGKARKGKAIENGGSGKRGTSQIATTRDELGPSCVQLTTSSLVDIVVEPQAANMENSDRHLRLKPSDSIIAEVAQLSEEEAKQALTVIAHTLNIRPSHLLTEEEVPEINATPSQIRCDLSLEEISRALDFVERIDEMVWRRTSFPMNPSLAPIFSDSNIETLRVRLELWERMVRRTGI</sequence>
<reference evidence="4" key="2">
    <citation type="submission" date="2015-01" db="EMBL/GenBank/DDBJ databases">
        <title>Evolutionary Origins and Diversification of the Mycorrhizal Mutualists.</title>
        <authorList>
            <consortium name="DOE Joint Genome Institute"/>
            <consortium name="Mycorrhizal Genomics Consortium"/>
            <person name="Kohler A."/>
            <person name="Kuo A."/>
            <person name="Nagy L.G."/>
            <person name="Floudas D."/>
            <person name="Copeland A."/>
            <person name="Barry K.W."/>
            <person name="Cichocki N."/>
            <person name="Veneault-Fourrey C."/>
            <person name="LaButti K."/>
            <person name="Lindquist E.A."/>
            <person name="Lipzen A."/>
            <person name="Lundell T."/>
            <person name="Morin E."/>
            <person name="Murat C."/>
            <person name="Riley R."/>
            <person name="Ohm R."/>
            <person name="Sun H."/>
            <person name="Tunlid A."/>
            <person name="Henrissat B."/>
            <person name="Grigoriev I.V."/>
            <person name="Hibbett D.S."/>
            <person name="Martin F."/>
        </authorList>
    </citation>
    <scope>NUCLEOTIDE SEQUENCE [LARGE SCALE GENOMIC DNA]</scope>
    <source>
        <strain evidence="4">Foug A</strain>
    </source>
</reference>
<evidence type="ECO:0000313" key="4">
    <source>
        <dbReference type="Proteomes" id="UP000053989"/>
    </source>
</evidence>
<evidence type="ECO:0000313" key="3">
    <source>
        <dbReference type="EMBL" id="KIM60659.1"/>
    </source>
</evidence>
<name>A0A0C3DWW9_9AGAM</name>
<protein>
    <submittedName>
        <fullName evidence="3">Uncharacterized protein</fullName>
    </submittedName>
</protein>
<dbReference type="Proteomes" id="UP000053989">
    <property type="component" value="Unassembled WGS sequence"/>
</dbReference>
<reference evidence="3 4" key="1">
    <citation type="submission" date="2014-04" db="EMBL/GenBank/DDBJ databases">
        <authorList>
            <consortium name="DOE Joint Genome Institute"/>
            <person name="Kuo A."/>
            <person name="Kohler A."/>
            <person name="Nagy L.G."/>
            <person name="Floudas D."/>
            <person name="Copeland A."/>
            <person name="Barry K.W."/>
            <person name="Cichocki N."/>
            <person name="Veneault-Fourrey C."/>
            <person name="LaButti K."/>
            <person name="Lindquist E.A."/>
            <person name="Lipzen A."/>
            <person name="Lundell T."/>
            <person name="Morin E."/>
            <person name="Murat C."/>
            <person name="Sun H."/>
            <person name="Tunlid A."/>
            <person name="Henrissat B."/>
            <person name="Grigoriev I.V."/>
            <person name="Hibbett D.S."/>
            <person name="Martin F."/>
            <person name="Nordberg H.P."/>
            <person name="Cantor M.N."/>
            <person name="Hua S.X."/>
        </authorList>
    </citation>
    <scope>NUCLEOTIDE SEQUENCE [LARGE SCALE GENOMIC DNA]</scope>
    <source>
        <strain evidence="3 4">Foug A</strain>
    </source>
</reference>
<organism evidence="3 4">
    <name type="scientific">Scleroderma citrinum Foug A</name>
    <dbReference type="NCBI Taxonomy" id="1036808"/>
    <lineage>
        <taxon>Eukaryota</taxon>
        <taxon>Fungi</taxon>
        <taxon>Dikarya</taxon>
        <taxon>Basidiomycota</taxon>
        <taxon>Agaricomycotina</taxon>
        <taxon>Agaricomycetes</taxon>
        <taxon>Agaricomycetidae</taxon>
        <taxon>Boletales</taxon>
        <taxon>Sclerodermatineae</taxon>
        <taxon>Sclerodermataceae</taxon>
        <taxon>Scleroderma</taxon>
    </lineage>
</organism>
<accession>A0A0C3DWW9</accession>
<proteinExistence type="predicted"/>
<evidence type="ECO:0000256" key="1">
    <source>
        <dbReference type="SAM" id="Coils"/>
    </source>
</evidence>
<dbReference type="OrthoDB" id="3225650at2759"/>
<keyword evidence="1" id="KW-0175">Coiled coil</keyword>
<feature type="region of interest" description="Disordered" evidence="2">
    <location>
        <begin position="79"/>
        <end position="139"/>
    </location>
</feature>
<evidence type="ECO:0000256" key="2">
    <source>
        <dbReference type="SAM" id="MobiDB-lite"/>
    </source>
</evidence>
<feature type="coiled-coil region" evidence="1">
    <location>
        <begin position="168"/>
        <end position="195"/>
    </location>
</feature>
<dbReference type="EMBL" id="KN822059">
    <property type="protein sequence ID" value="KIM60659.1"/>
    <property type="molecule type" value="Genomic_DNA"/>
</dbReference>
<keyword evidence="4" id="KW-1185">Reference proteome</keyword>
<dbReference type="HOGENOM" id="CLU_721824_0_0_1"/>
<dbReference type="AlphaFoldDB" id="A0A0C3DWW9"/>
<dbReference type="InParanoid" id="A0A0C3DWW9"/>
<gene>
    <name evidence="3" type="ORF">SCLCIDRAFT_932757</name>
</gene>